<evidence type="ECO:0000313" key="2">
    <source>
        <dbReference type="Proteomes" id="UP000233769"/>
    </source>
</evidence>
<accession>A0A2N9AVK3</accession>
<dbReference type="EMBL" id="LT962688">
    <property type="protein sequence ID" value="SOR31343.1"/>
    <property type="molecule type" value="Genomic_DNA"/>
</dbReference>
<sequence length="80" mass="8924">MPLPSTRPVARHRPLCRRSCKVAGQSLLDTDWHHRGRHELGAARPEDLKAATCFVRPDDMPACVRISHDLSMDTTSPSHA</sequence>
<name>A0A2N9AVK3_METEX</name>
<dbReference type="AlphaFoldDB" id="A0A2N9AVK3"/>
<protein>
    <submittedName>
        <fullName evidence="1">Uncharacterized protein</fullName>
    </submittedName>
</protein>
<organism evidence="1 2">
    <name type="scientific">Methylorubrum extorquens</name>
    <name type="common">Methylobacterium dichloromethanicum</name>
    <name type="synonym">Methylobacterium extorquens</name>
    <dbReference type="NCBI Taxonomy" id="408"/>
    <lineage>
        <taxon>Bacteria</taxon>
        <taxon>Pseudomonadati</taxon>
        <taxon>Pseudomonadota</taxon>
        <taxon>Alphaproteobacteria</taxon>
        <taxon>Hyphomicrobiales</taxon>
        <taxon>Methylobacteriaceae</taxon>
        <taxon>Methylorubrum</taxon>
    </lineage>
</organism>
<gene>
    <name evidence="1" type="ORF">TK0001_4758</name>
</gene>
<proteinExistence type="predicted"/>
<dbReference type="Proteomes" id="UP000233769">
    <property type="component" value="Chromosome tk0001"/>
</dbReference>
<reference evidence="2" key="1">
    <citation type="submission" date="2017-10" db="EMBL/GenBank/DDBJ databases">
        <authorList>
            <person name="Regsiter A."/>
            <person name="William W."/>
        </authorList>
    </citation>
    <scope>NUCLEOTIDE SEQUENCE [LARGE SCALE GENOMIC DNA]</scope>
</reference>
<evidence type="ECO:0000313" key="1">
    <source>
        <dbReference type="EMBL" id="SOR31343.1"/>
    </source>
</evidence>